<evidence type="ECO:0000313" key="3">
    <source>
        <dbReference type="Proteomes" id="UP000639403"/>
    </source>
</evidence>
<feature type="compositionally biased region" description="Basic and acidic residues" evidence="1">
    <location>
        <begin position="247"/>
        <end position="259"/>
    </location>
</feature>
<gene>
    <name evidence="2" type="ORF">IEO21_06856</name>
</gene>
<sequence>MGVMDAIDEYTKPLEAFQENAAPVVALPEVLPDDDDDAELDGAGSDALDGGSAALEDSVGIDAVRVVAADGPSGLDTGELAATVLEPGTVVTDMDVTTSVVSTTLTDDVAEEEAVLDDAANTPEEAAAVLLVAAVAEEADEADEPMMVKFPLMSPESPNTGKRQMSDRNVEEFVILTEDGIEDVFLQGASTYEISTRQSSRATAAPCHRLRLADMPNGTGGGTNDRRGDYVALLMEHEQGYSMSRCNEARESVDHERHHIGQRARAGNDIEDAAAGGQEREPRRSPHRQRALQPLASSSPK</sequence>
<evidence type="ECO:0000256" key="1">
    <source>
        <dbReference type="SAM" id="MobiDB-lite"/>
    </source>
</evidence>
<comment type="caution">
    <text evidence="2">The sequence shown here is derived from an EMBL/GenBank/DDBJ whole genome shotgun (WGS) entry which is preliminary data.</text>
</comment>
<organism evidence="2 3">
    <name type="scientific">Rhodonia placenta</name>
    <dbReference type="NCBI Taxonomy" id="104341"/>
    <lineage>
        <taxon>Eukaryota</taxon>
        <taxon>Fungi</taxon>
        <taxon>Dikarya</taxon>
        <taxon>Basidiomycota</taxon>
        <taxon>Agaricomycotina</taxon>
        <taxon>Agaricomycetes</taxon>
        <taxon>Polyporales</taxon>
        <taxon>Adustoporiaceae</taxon>
        <taxon>Rhodonia</taxon>
    </lineage>
</organism>
<name>A0A8H7U0W9_9APHY</name>
<dbReference type="Proteomes" id="UP000639403">
    <property type="component" value="Unassembled WGS sequence"/>
</dbReference>
<protein>
    <submittedName>
        <fullName evidence="2">Uncharacterized protein</fullName>
    </submittedName>
</protein>
<accession>A0A8H7U0W9</accession>
<reference evidence="2" key="1">
    <citation type="submission" date="2020-11" db="EMBL/GenBank/DDBJ databases">
        <authorList>
            <person name="Koelle M."/>
            <person name="Horta M.A.C."/>
            <person name="Nowrousian M."/>
            <person name="Ohm R.A."/>
            <person name="Benz P."/>
            <person name="Pilgard A."/>
        </authorList>
    </citation>
    <scope>NUCLEOTIDE SEQUENCE</scope>
    <source>
        <strain evidence="2">FPRL280</strain>
    </source>
</reference>
<reference evidence="2" key="2">
    <citation type="journal article" name="Front. Microbiol.">
        <title>Degradative Capacity of Two Strains of Rhodonia placenta: From Phenotype to Genotype.</title>
        <authorList>
            <person name="Kolle M."/>
            <person name="Horta M.A.C."/>
            <person name="Nowrousian M."/>
            <person name="Ohm R.A."/>
            <person name="Benz J.P."/>
            <person name="Pilgard A."/>
        </authorList>
    </citation>
    <scope>NUCLEOTIDE SEQUENCE</scope>
    <source>
        <strain evidence="2">FPRL280</strain>
    </source>
</reference>
<dbReference type="AlphaFoldDB" id="A0A8H7U0W9"/>
<dbReference type="EMBL" id="JADOXO010000169">
    <property type="protein sequence ID" value="KAF9810533.1"/>
    <property type="molecule type" value="Genomic_DNA"/>
</dbReference>
<proteinExistence type="predicted"/>
<evidence type="ECO:0000313" key="2">
    <source>
        <dbReference type="EMBL" id="KAF9810533.1"/>
    </source>
</evidence>
<feature type="region of interest" description="Disordered" evidence="1">
    <location>
        <begin position="247"/>
        <end position="301"/>
    </location>
</feature>